<dbReference type="RefSeq" id="XP_024349741.1">
    <property type="nucleotide sequence ID" value="XM_024495883.1"/>
</dbReference>
<dbReference type="CTD" id="36342349"/>
<dbReference type="PANTHER" id="PTHR11929">
    <property type="entry name" value="ALPHA- 1,3 -FUCOSYLTRANSFERASE"/>
    <property type="match status" value="1"/>
</dbReference>
<accession>W6UBQ9</accession>
<reference evidence="7 8" key="1">
    <citation type="journal article" date="2013" name="Nat. Genet.">
        <title>The genome of the hydatid tapeworm Echinococcus granulosus.</title>
        <authorList>
            <person name="Zheng H."/>
            <person name="Zhang W."/>
            <person name="Zhang L."/>
            <person name="Zhang Z."/>
            <person name="Li J."/>
            <person name="Lu G."/>
            <person name="Zhu Y."/>
            <person name="Wang Y."/>
            <person name="Huang Y."/>
            <person name="Liu J."/>
            <person name="Kang H."/>
            <person name="Chen J."/>
            <person name="Wang L."/>
            <person name="Chen A."/>
            <person name="Yu S."/>
            <person name="Gao Z."/>
            <person name="Jin L."/>
            <person name="Gu W."/>
            <person name="Wang Z."/>
            <person name="Zhao L."/>
            <person name="Shi B."/>
            <person name="Wen H."/>
            <person name="Lin R."/>
            <person name="Jones M.K."/>
            <person name="Brejova B."/>
            <person name="Vinar T."/>
            <person name="Zhao G."/>
            <person name="McManus D.P."/>
            <person name="Chen Z."/>
            <person name="Zhou Y."/>
            <person name="Wang S."/>
        </authorList>
    </citation>
    <scope>NUCLEOTIDE SEQUENCE [LARGE SCALE GENOMIC DNA]</scope>
</reference>
<gene>
    <name evidence="7" type="ORF">EGR_06634</name>
</gene>
<evidence type="ECO:0000313" key="8">
    <source>
        <dbReference type="Proteomes" id="UP000019149"/>
    </source>
</evidence>
<keyword evidence="4 5" id="KW-0808">Transferase</keyword>
<dbReference type="InterPro" id="IPR001503">
    <property type="entry name" value="Glyco_trans_10"/>
</dbReference>
<evidence type="ECO:0000313" key="7">
    <source>
        <dbReference type="EMBL" id="EUB58545.1"/>
    </source>
</evidence>
<evidence type="ECO:0000256" key="4">
    <source>
        <dbReference type="ARBA" id="ARBA00022679"/>
    </source>
</evidence>
<name>W6UBQ9_ECHGR</name>
<sequence length="193" mass="22486">MSRLHPDVRQLSSLKLWLSQWNFFTSRCNNRQQSLFTLNHQIHPLDVDIHGRNQAQFPPDFDSFYFPSLNYKVYLSFEKLNCRNYITGKVYINAMQYDMIPIVLGAFKDDYGSTLPPHSFIIADDHKSIRELIDCLLYLDKDGAAYAAYFAWKEHGTFALFIFSLPNLLSRQETVTTLDQADGNDNNPNEQEF</sequence>
<dbReference type="GeneID" id="36342349"/>
<comment type="pathway">
    <text evidence="1">Protein modification; protein glycosylation.</text>
</comment>
<organism evidence="7 8">
    <name type="scientific">Echinococcus granulosus</name>
    <name type="common">Hydatid tapeworm</name>
    <dbReference type="NCBI Taxonomy" id="6210"/>
    <lineage>
        <taxon>Eukaryota</taxon>
        <taxon>Metazoa</taxon>
        <taxon>Spiralia</taxon>
        <taxon>Lophotrochozoa</taxon>
        <taxon>Platyhelminthes</taxon>
        <taxon>Cestoda</taxon>
        <taxon>Eucestoda</taxon>
        <taxon>Cyclophyllidea</taxon>
        <taxon>Taeniidae</taxon>
        <taxon>Echinococcus</taxon>
        <taxon>Echinococcus granulosus group</taxon>
    </lineage>
</organism>
<dbReference type="PANTHER" id="PTHR11929:SF145">
    <property type="entry name" value="ALPHA-(1,3)-FUCOSYLTRANSFERASE FUT-1"/>
    <property type="match status" value="1"/>
</dbReference>
<dbReference type="KEGG" id="egl:EGR_06634"/>
<dbReference type="SUPFAM" id="SSF53756">
    <property type="entry name" value="UDP-Glycosyltransferase/glycogen phosphorylase"/>
    <property type="match status" value="1"/>
</dbReference>
<dbReference type="Pfam" id="PF00852">
    <property type="entry name" value="Glyco_transf_10"/>
    <property type="match status" value="1"/>
</dbReference>
<comment type="subcellular location">
    <subcellularLocation>
        <location evidence="5">Golgi apparatus</location>
        <location evidence="5">Golgi stack membrane</location>
        <topology evidence="5">Single-pass type II membrane protein</topology>
    </subcellularLocation>
</comment>
<dbReference type="GO" id="GO:0046920">
    <property type="term" value="F:alpha-(1-&gt;3)-fucosyltransferase activity"/>
    <property type="evidence" value="ECO:0007669"/>
    <property type="project" value="TreeGrafter"/>
</dbReference>
<evidence type="ECO:0000259" key="6">
    <source>
        <dbReference type="Pfam" id="PF00852"/>
    </source>
</evidence>
<keyword evidence="5" id="KW-0812">Transmembrane</keyword>
<dbReference type="GO" id="GO:0032580">
    <property type="term" value="C:Golgi cisterna membrane"/>
    <property type="evidence" value="ECO:0007669"/>
    <property type="project" value="UniProtKB-SubCell"/>
</dbReference>
<keyword evidence="8" id="KW-1185">Reference proteome</keyword>
<dbReference type="OrthoDB" id="427096at2759"/>
<protein>
    <recommendedName>
        <fullName evidence="5">Fucosyltransferase</fullName>
        <ecNumber evidence="5">2.4.1.-</ecNumber>
    </recommendedName>
</protein>
<dbReference type="EMBL" id="APAU02000060">
    <property type="protein sequence ID" value="EUB58545.1"/>
    <property type="molecule type" value="Genomic_DNA"/>
</dbReference>
<dbReference type="Proteomes" id="UP000019149">
    <property type="component" value="Unassembled WGS sequence"/>
</dbReference>
<evidence type="ECO:0000256" key="3">
    <source>
        <dbReference type="ARBA" id="ARBA00022676"/>
    </source>
</evidence>
<feature type="domain" description="Fucosyltransferase C-terminal" evidence="6">
    <location>
        <begin position="23"/>
        <end position="158"/>
    </location>
</feature>
<evidence type="ECO:0000256" key="1">
    <source>
        <dbReference type="ARBA" id="ARBA00004922"/>
    </source>
</evidence>
<keyword evidence="5" id="KW-0333">Golgi apparatus</keyword>
<dbReference type="InterPro" id="IPR038577">
    <property type="entry name" value="GT10-like_C_sf"/>
</dbReference>
<dbReference type="UniPathway" id="UPA00378"/>
<dbReference type="EC" id="2.4.1.-" evidence="5"/>
<dbReference type="InterPro" id="IPR055270">
    <property type="entry name" value="Glyco_tran_10_C"/>
</dbReference>
<keyword evidence="5" id="KW-0472">Membrane</keyword>
<dbReference type="AlphaFoldDB" id="W6UBQ9"/>
<comment type="similarity">
    <text evidence="2 5">Belongs to the glycosyltransferase 10 family.</text>
</comment>
<proteinExistence type="inferred from homology"/>
<dbReference type="Gene3D" id="3.40.50.11660">
    <property type="entry name" value="Glycosyl transferase family 10, C-terminal domain"/>
    <property type="match status" value="1"/>
</dbReference>
<comment type="caution">
    <text evidence="7">The sequence shown here is derived from an EMBL/GenBank/DDBJ whole genome shotgun (WGS) entry which is preliminary data.</text>
</comment>
<keyword evidence="3 5" id="KW-0328">Glycosyltransferase</keyword>
<evidence type="ECO:0000256" key="5">
    <source>
        <dbReference type="RuleBase" id="RU003832"/>
    </source>
</evidence>
<evidence type="ECO:0000256" key="2">
    <source>
        <dbReference type="ARBA" id="ARBA00008919"/>
    </source>
</evidence>